<organism evidence="2 3">
    <name type="scientific">Apiospora arundinis</name>
    <dbReference type="NCBI Taxonomy" id="335852"/>
    <lineage>
        <taxon>Eukaryota</taxon>
        <taxon>Fungi</taxon>
        <taxon>Dikarya</taxon>
        <taxon>Ascomycota</taxon>
        <taxon>Pezizomycotina</taxon>
        <taxon>Sordariomycetes</taxon>
        <taxon>Xylariomycetidae</taxon>
        <taxon>Amphisphaeriales</taxon>
        <taxon>Apiosporaceae</taxon>
        <taxon>Apiospora</taxon>
    </lineage>
</organism>
<comment type="caution">
    <text evidence="2">The sequence shown here is derived from an EMBL/GenBank/DDBJ whole genome shotgun (WGS) entry which is preliminary data.</text>
</comment>
<reference evidence="2 3" key="1">
    <citation type="journal article" date="2024" name="IMA Fungus">
        <title>Apiospora arundinis, a panoply of carbohydrate-active enzymes and secondary metabolites.</title>
        <authorList>
            <person name="Sorensen T."/>
            <person name="Petersen C."/>
            <person name="Muurmann A.T."/>
            <person name="Christiansen J.V."/>
            <person name="Brundto M.L."/>
            <person name="Overgaard C.K."/>
            <person name="Boysen A.T."/>
            <person name="Wollenberg R.D."/>
            <person name="Larsen T.O."/>
            <person name="Sorensen J.L."/>
            <person name="Nielsen K.L."/>
            <person name="Sondergaard T.E."/>
        </authorList>
    </citation>
    <scope>NUCLEOTIDE SEQUENCE [LARGE SCALE GENOMIC DNA]</scope>
    <source>
        <strain evidence="2 3">AAU 773</strain>
    </source>
</reference>
<gene>
    <name evidence="2" type="ORF">PGQ11_001033</name>
</gene>
<name>A0ABR2JLL3_9PEZI</name>
<dbReference type="Proteomes" id="UP001390339">
    <property type="component" value="Unassembled WGS sequence"/>
</dbReference>
<dbReference type="SUPFAM" id="SSF81383">
    <property type="entry name" value="F-box domain"/>
    <property type="match status" value="1"/>
</dbReference>
<evidence type="ECO:0000259" key="1">
    <source>
        <dbReference type="Pfam" id="PF12937"/>
    </source>
</evidence>
<proteinExistence type="predicted"/>
<keyword evidence="3" id="KW-1185">Reference proteome</keyword>
<evidence type="ECO:0000313" key="3">
    <source>
        <dbReference type="Proteomes" id="UP001390339"/>
    </source>
</evidence>
<dbReference type="Pfam" id="PF12937">
    <property type="entry name" value="F-box-like"/>
    <property type="match status" value="1"/>
</dbReference>
<feature type="domain" description="F-box" evidence="1">
    <location>
        <begin position="18"/>
        <end position="58"/>
    </location>
</feature>
<dbReference type="EMBL" id="JAPCWZ010000001">
    <property type="protein sequence ID" value="KAK8879739.1"/>
    <property type="molecule type" value="Genomic_DNA"/>
</dbReference>
<sequence>MDTTTCVKSTRRAALAIIEQLPDELLVIIAQECGDHKSIARLARVSHRLHAVASDVLYGNIIKNQEWQSIMFWAAGNSGVATLRNLASLSSGFIQSHTAKRPNQSGENKKIIQARFRWINLDDFDAKQQD</sequence>
<evidence type="ECO:0000313" key="2">
    <source>
        <dbReference type="EMBL" id="KAK8879739.1"/>
    </source>
</evidence>
<dbReference type="Gene3D" id="1.20.1280.50">
    <property type="match status" value="1"/>
</dbReference>
<dbReference type="InterPro" id="IPR001810">
    <property type="entry name" value="F-box_dom"/>
</dbReference>
<accession>A0ABR2JLL3</accession>
<dbReference type="InterPro" id="IPR036047">
    <property type="entry name" value="F-box-like_dom_sf"/>
</dbReference>
<protein>
    <recommendedName>
        <fullName evidence="1">F-box domain-containing protein</fullName>
    </recommendedName>
</protein>